<dbReference type="EMBL" id="FQZU01000030">
    <property type="protein sequence ID" value="SHK66399.1"/>
    <property type="molecule type" value="Genomic_DNA"/>
</dbReference>
<evidence type="ECO:0000256" key="5">
    <source>
        <dbReference type="ARBA" id="ARBA00022679"/>
    </source>
</evidence>
<dbReference type="InterPro" id="IPR012382">
    <property type="entry name" value="CobI/CbiL"/>
</dbReference>
<evidence type="ECO:0000313" key="9">
    <source>
        <dbReference type="EMBL" id="SHK66399.1"/>
    </source>
</evidence>
<organism evidence="9 10">
    <name type="scientific">Desulfatibacillum alkenivorans DSM 16219</name>
    <dbReference type="NCBI Taxonomy" id="1121393"/>
    <lineage>
        <taxon>Bacteria</taxon>
        <taxon>Pseudomonadati</taxon>
        <taxon>Thermodesulfobacteriota</taxon>
        <taxon>Desulfobacteria</taxon>
        <taxon>Desulfobacterales</taxon>
        <taxon>Desulfatibacillaceae</taxon>
        <taxon>Desulfatibacillum</taxon>
    </lineage>
</organism>
<dbReference type="Pfam" id="PF00590">
    <property type="entry name" value="TP_methylase"/>
    <property type="match status" value="1"/>
</dbReference>
<evidence type="ECO:0000256" key="1">
    <source>
        <dbReference type="ARBA" id="ARBA00004953"/>
    </source>
</evidence>
<keyword evidence="5 9" id="KW-0808">Transferase</keyword>
<keyword evidence="6" id="KW-0949">S-adenosyl-L-methionine</keyword>
<dbReference type="UniPathway" id="UPA00148"/>
<dbReference type="SUPFAM" id="SSF53790">
    <property type="entry name" value="Tetrapyrrole methylase"/>
    <property type="match status" value="1"/>
</dbReference>
<evidence type="ECO:0000256" key="7">
    <source>
        <dbReference type="PIRNR" id="PIRNR036427"/>
    </source>
</evidence>
<evidence type="ECO:0000313" key="10">
    <source>
        <dbReference type="Proteomes" id="UP000183994"/>
    </source>
</evidence>
<reference evidence="10" key="1">
    <citation type="submission" date="2016-11" db="EMBL/GenBank/DDBJ databases">
        <authorList>
            <person name="Varghese N."/>
            <person name="Submissions S."/>
        </authorList>
    </citation>
    <scope>NUCLEOTIDE SEQUENCE [LARGE SCALE GENOMIC DNA]</scope>
    <source>
        <strain evidence="10">DSM 16219</strain>
    </source>
</reference>
<dbReference type="PANTHER" id="PTHR43467:SF2">
    <property type="entry name" value="COBALT-PRECORRIN-2 C(20)-METHYLTRANSFERASE"/>
    <property type="match status" value="1"/>
</dbReference>
<protein>
    <submittedName>
        <fullName evidence="9">Precorrin-2/cobalt-factor-2 C20-methyltransferase</fullName>
    </submittedName>
</protein>
<keyword evidence="3" id="KW-0169">Cobalamin biosynthesis</keyword>
<dbReference type="Gene3D" id="3.40.1010.10">
    <property type="entry name" value="Cobalt-precorrin-4 Transmethylase, Domain 1"/>
    <property type="match status" value="1"/>
</dbReference>
<dbReference type="InterPro" id="IPR014776">
    <property type="entry name" value="4pyrrole_Mease_sub2"/>
</dbReference>
<comment type="pathway">
    <text evidence="1">Cofactor biosynthesis; adenosylcobalamin biosynthesis.</text>
</comment>
<dbReference type="InterPro" id="IPR006364">
    <property type="entry name" value="CobI/CbiL/CobIJ_dom"/>
</dbReference>
<dbReference type="CDD" id="cd11645">
    <property type="entry name" value="Precorrin_2_C20_MT"/>
    <property type="match status" value="1"/>
</dbReference>
<dbReference type="PIRSF" id="PIRSF036427">
    <property type="entry name" value="Precrrn-2_mtase"/>
    <property type="match status" value="1"/>
</dbReference>
<dbReference type="GO" id="GO:0009236">
    <property type="term" value="P:cobalamin biosynthetic process"/>
    <property type="evidence" value="ECO:0007669"/>
    <property type="project" value="UniProtKB-UniRule"/>
</dbReference>
<comment type="similarity">
    <text evidence="2 7">Belongs to the precorrin methyltransferase family.</text>
</comment>
<dbReference type="AlphaFoldDB" id="A0A1M6UB55"/>
<dbReference type="Gene3D" id="3.30.950.10">
    <property type="entry name" value="Methyltransferase, Cobalt-precorrin-4 Transmethylase, Domain 2"/>
    <property type="match status" value="1"/>
</dbReference>
<dbReference type="GO" id="GO:0030788">
    <property type="term" value="F:precorrin-2 C20-methyltransferase activity"/>
    <property type="evidence" value="ECO:0007669"/>
    <property type="project" value="InterPro"/>
</dbReference>
<dbReference type="RefSeq" id="WP_073477887.1">
    <property type="nucleotide sequence ID" value="NZ_FQZU01000030.1"/>
</dbReference>
<evidence type="ECO:0000256" key="2">
    <source>
        <dbReference type="ARBA" id="ARBA00005879"/>
    </source>
</evidence>
<dbReference type="InterPro" id="IPR014777">
    <property type="entry name" value="4pyrrole_Mease_sub1"/>
</dbReference>
<evidence type="ECO:0000256" key="6">
    <source>
        <dbReference type="ARBA" id="ARBA00022691"/>
    </source>
</evidence>
<evidence type="ECO:0000256" key="4">
    <source>
        <dbReference type="ARBA" id="ARBA00022603"/>
    </source>
</evidence>
<dbReference type="PANTHER" id="PTHR43467">
    <property type="entry name" value="COBALT-PRECORRIN-2 C(20)-METHYLTRANSFERASE"/>
    <property type="match status" value="1"/>
</dbReference>
<keyword evidence="10" id="KW-1185">Reference proteome</keyword>
<dbReference type="NCBIfam" id="TIGR01467">
    <property type="entry name" value="cobI_cbiL"/>
    <property type="match status" value="1"/>
</dbReference>
<dbReference type="GO" id="GO:0032259">
    <property type="term" value="P:methylation"/>
    <property type="evidence" value="ECO:0007669"/>
    <property type="project" value="UniProtKB-KW"/>
</dbReference>
<proteinExistence type="inferred from homology"/>
<gene>
    <name evidence="9" type="ORF">SAMN02745216_03845</name>
</gene>
<evidence type="ECO:0000259" key="8">
    <source>
        <dbReference type="Pfam" id="PF00590"/>
    </source>
</evidence>
<dbReference type="InterPro" id="IPR000878">
    <property type="entry name" value="4pyrrol_Mease"/>
</dbReference>
<dbReference type="InterPro" id="IPR035996">
    <property type="entry name" value="4pyrrol_Methylase_sf"/>
</dbReference>
<feature type="domain" description="Tetrapyrrole methylase" evidence="8">
    <location>
        <begin position="5"/>
        <end position="214"/>
    </location>
</feature>
<accession>A0A1M6UB55</accession>
<keyword evidence="4 9" id="KW-0489">Methyltransferase</keyword>
<sequence length="245" mass="26423">MNPGTLYGIGVGPGDPNLITLKAARILGEVDVVFAASSTKNSHSQAVEIAKPHLKESVPVEMIPFPMTKNMETMEKAWEKNALDIIAVLEEGRNAAFITLGDCMTYSTFGYVLKNIQRLAPHIAVVSVPGITSYQAAASRLNTPLVEGEESLTLLSGVNGGGRFREVADHADNVVFLKAYKNAGDIAQSLGEAGMDGNSVGVVKCGLEDEQIITDINVFREKAPNYWTLIISKKSKNFVAQKKEQ</sequence>
<name>A0A1M6UB55_9BACT</name>
<dbReference type="Proteomes" id="UP000183994">
    <property type="component" value="Unassembled WGS sequence"/>
</dbReference>
<evidence type="ECO:0000256" key="3">
    <source>
        <dbReference type="ARBA" id="ARBA00022573"/>
    </source>
</evidence>
<dbReference type="STRING" id="1121393.SAMN02745216_03845"/>
<dbReference type="OrthoDB" id="9804789at2"/>